<evidence type="ECO:0000313" key="9">
    <source>
        <dbReference type="EMBL" id="RUO78227.1"/>
    </source>
</evidence>
<dbReference type="PROSITE" id="PS51257">
    <property type="entry name" value="PROKAR_LIPOPROTEIN"/>
    <property type="match status" value="1"/>
</dbReference>
<organism evidence="9 10">
    <name type="scientific">Pseudidiomarina taiwanensis</name>
    <dbReference type="NCBI Taxonomy" id="337250"/>
    <lineage>
        <taxon>Bacteria</taxon>
        <taxon>Pseudomonadati</taxon>
        <taxon>Pseudomonadota</taxon>
        <taxon>Gammaproteobacteria</taxon>
        <taxon>Alteromonadales</taxon>
        <taxon>Idiomarinaceae</taxon>
        <taxon>Pseudidiomarina</taxon>
    </lineage>
</organism>
<feature type="domain" description="Peptidase M48" evidence="8">
    <location>
        <begin position="60"/>
        <end position="245"/>
    </location>
</feature>
<evidence type="ECO:0000256" key="7">
    <source>
        <dbReference type="SAM" id="SignalP"/>
    </source>
</evidence>
<name>A0A432ZJN8_9GAMM</name>
<feature type="chain" id="PRO_5019016827" evidence="7">
    <location>
        <begin position="22"/>
        <end position="270"/>
    </location>
</feature>
<dbReference type="InterPro" id="IPR001915">
    <property type="entry name" value="Peptidase_M48"/>
</dbReference>
<comment type="cofactor">
    <cofactor evidence="6">
        <name>Zn(2+)</name>
        <dbReference type="ChEBI" id="CHEBI:29105"/>
    </cofactor>
    <text evidence="6">Binds 1 zinc ion per subunit.</text>
</comment>
<dbReference type="Gene3D" id="3.30.2010.10">
    <property type="entry name" value="Metalloproteases ('zincins'), catalytic domain"/>
    <property type="match status" value="1"/>
</dbReference>
<dbReference type="RefSeq" id="WP_126826140.1">
    <property type="nucleotide sequence ID" value="NZ_PIQG01000002.1"/>
</dbReference>
<dbReference type="InterPro" id="IPR051156">
    <property type="entry name" value="Mito/Outer_Membr_Metalloprot"/>
</dbReference>
<keyword evidence="4 6" id="KW-0862">Zinc</keyword>
<dbReference type="GO" id="GO:0046872">
    <property type="term" value="F:metal ion binding"/>
    <property type="evidence" value="ECO:0007669"/>
    <property type="project" value="UniProtKB-KW"/>
</dbReference>
<evidence type="ECO:0000259" key="8">
    <source>
        <dbReference type="Pfam" id="PF01435"/>
    </source>
</evidence>
<dbReference type="CDD" id="cd07331">
    <property type="entry name" value="M48C_Oma1_like"/>
    <property type="match status" value="1"/>
</dbReference>
<accession>A0A432ZJN8</accession>
<dbReference type="GO" id="GO:0004222">
    <property type="term" value="F:metalloendopeptidase activity"/>
    <property type="evidence" value="ECO:0007669"/>
    <property type="project" value="InterPro"/>
</dbReference>
<dbReference type="Pfam" id="PF01435">
    <property type="entry name" value="Peptidase_M48"/>
    <property type="match status" value="1"/>
</dbReference>
<keyword evidence="3 6" id="KW-0378">Hydrolase</keyword>
<evidence type="ECO:0000256" key="2">
    <source>
        <dbReference type="ARBA" id="ARBA00022723"/>
    </source>
</evidence>
<protein>
    <submittedName>
        <fullName evidence="9">Peptidase</fullName>
    </submittedName>
</protein>
<dbReference type="EMBL" id="PIQG01000002">
    <property type="protein sequence ID" value="RUO78227.1"/>
    <property type="molecule type" value="Genomic_DNA"/>
</dbReference>
<comment type="caution">
    <text evidence="9">The sequence shown here is derived from an EMBL/GenBank/DDBJ whole genome shotgun (WGS) entry which is preliminary data.</text>
</comment>
<evidence type="ECO:0000256" key="3">
    <source>
        <dbReference type="ARBA" id="ARBA00022801"/>
    </source>
</evidence>
<gene>
    <name evidence="9" type="ORF">CWI83_04110</name>
</gene>
<dbReference type="GO" id="GO:0016020">
    <property type="term" value="C:membrane"/>
    <property type="evidence" value="ECO:0007669"/>
    <property type="project" value="TreeGrafter"/>
</dbReference>
<evidence type="ECO:0000256" key="5">
    <source>
        <dbReference type="ARBA" id="ARBA00023049"/>
    </source>
</evidence>
<dbReference type="PANTHER" id="PTHR22726:SF24">
    <property type="entry name" value="M48 FAMILY METALLOPEPTIDASE"/>
    <property type="match status" value="1"/>
</dbReference>
<reference evidence="9 10" key="1">
    <citation type="journal article" date="2011" name="Front. Microbiol.">
        <title>Genomic signatures of strain selection and enhancement in Bacillus atrophaeus var. globigii, a historical biowarfare simulant.</title>
        <authorList>
            <person name="Gibbons H.S."/>
            <person name="Broomall S.M."/>
            <person name="McNew L.A."/>
            <person name="Daligault H."/>
            <person name="Chapman C."/>
            <person name="Bruce D."/>
            <person name="Karavis M."/>
            <person name="Krepps M."/>
            <person name="McGregor P.A."/>
            <person name="Hong C."/>
            <person name="Park K.H."/>
            <person name="Akmal A."/>
            <person name="Feldman A."/>
            <person name="Lin J.S."/>
            <person name="Chang W.E."/>
            <person name="Higgs B.W."/>
            <person name="Demirev P."/>
            <person name="Lindquist J."/>
            <person name="Liem A."/>
            <person name="Fochler E."/>
            <person name="Read T.D."/>
            <person name="Tapia R."/>
            <person name="Johnson S."/>
            <person name="Bishop-Lilly K.A."/>
            <person name="Detter C."/>
            <person name="Han C."/>
            <person name="Sozhamannan S."/>
            <person name="Rosenzweig C.N."/>
            <person name="Skowronski E.W."/>
        </authorList>
    </citation>
    <scope>NUCLEOTIDE SEQUENCE [LARGE SCALE GENOMIC DNA]</scope>
    <source>
        <strain evidence="9 10">PIT1</strain>
    </source>
</reference>
<keyword evidence="2" id="KW-0479">Metal-binding</keyword>
<dbReference type="Proteomes" id="UP000288279">
    <property type="component" value="Unassembled WGS sequence"/>
</dbReference>
<feature type="signal peptide" evidence="7">
    <location>
        <begin position="1"/>
        <end position="21"/>
    </location>
</feature>
<keyword evidence="5 6" id="KW-0482">Metalloprotease</keyword>
<evidence type="ECO:0000256" key="1">
    <source>
        <dbReference type="ARBA" id="ARBA00022670"/>
    </source>
</evidence>
<evidence type="ECO:0000256" key="6">
    <source>
        <dbReference type="RuleBase" id="RU003983"/>
    </source>
</evidence>
<evidence type="ECO:0000313" key="10">
    <source>
        <dbReference type="Proteomes" id="UP000288279"/>
    </source>
</evidence>
<dbReference type="PANTHER" id="PTHR22726">
    <property type="entry name" value="METALLOENDOPEPTIDASE OMA1"/>
    <property type="match status" value="1"/>
</dbReference>
<proteinExistence type="inferred from homology"/>
<keyword evidence="7" id="KW-0732">Signal</keyword>
<dbReference type="AlphaFoldDB" id="A0A432ZJN8"/>
<comment type="similarity">
    <text evidence="6">Belongs to the peptidase M48 family.</text>
</comment>
<keyword evidence="10" id="KW-1185">Reference proteome</keyword>
<dbReference type="OrthoDB" id="9810445at2"/>
<sequence length="270" mass="29056">MDWLKTLVTALFALLAMSCTQSPTGRNQFMMYSDSDMSRLGDSSFADLKQQEKISTDRALNQYVRCVADDLIAVLPAPYESKSWDVVVFDNPAVNAFALPGENIGVYTGLLKVTENPAQLAAVIGHEIAHVIAQHGNERMSTQMAAGIGMQLGGAVLASEYDEKTAGTVMAVLGVGVQLGVLLPYSRTHESEADQLGVDYLAAAGYDPREAANLWRNMSAQGGAQVPEFLSTHPSPSTRIQTLANYAQTVMPSYQRALQQNGAPNCRKPG</sequence>
<dbReference type="GO" id="GO:0051603">
    <property type="term" value="P:proteolysis involved in protein catabolic process"/>
    <property type="evidence" value="ECO:0007669"/>
    <property type="project" value="TreeGrafter"/>
</dbReference>
<evidence type="ECO:0000256" key="4">
    <source>
        <dbReference type="ARBA" id="ARBA00022833"/>
    </source>
</evidence>
<keyword evidence="1 6" id="KW-0645">Protease</keyword>